<protein>
    <submittedName>
        <fullName evidence="2">Tigger transposable element-derived protein 1</fullName>
    </submittedName>
</protein>
<dbReference type="EMBL" id="BMAU01021275">
    <property type="protein sequence ID" value="GFY07523.1"/>
    <property type="molecule type" value="Genomic_DNA"/>
</dbReference>
<evidence type="ECO:0000259" key="1">
    <source>
        <dbReference type="Pfam" id="PF03184"/>
    </source>
</evidence>
<proteinExistence type="predicted"/>
<dbReference type="Pfam" id="PF03184">
    <property type="entry name" value="DDE_1"/>
    <property type="match status" value="1"/>
</dbReference>
<sequence>MKIKWDWLLNEIAYIFHNSGLLDFATDDNRVSIAPQSRTSLGMSSGVIVGLIAENNSTLLSSPVRCVFGTIGNFLTVCNGEAASGDTKAVTEFPATLKIIIERGNYPPELIFNVDETGQNWKRKPIRTFLTREEKRAPGFKAAKDRLTLLLGGNASGDFKLKPLLVYHSKNPRATKGISELTLPVIWESNKKSWITMNIFQN</sequence>
<name>A0A8X6VH14_TRICX</name>
<gene>
    <name evidence="2" type="primary">TIGD1</name>
    <name evidence="2" type="ORF">TNCV_3650301</name>
</gene>
<keyword evidence="3" id="KW-1185">Reference proteome</keyword>
<dbReference type="AlphaFoldDB" id="A0A8X6VH14"/>
<evidence type="ECO:0000313" key="2">
    <source>
        <dbReference type="EMBL" id="GFY07523.1"/>
    </source>
</evidence>
<dbReference type="InterPro" id="IPR050863">
    <property type="entry name" value="CenT-Element_Derived"/>
</dbReference>
<dbReference type="Proteomes" id="UP000887159">
    <property type="component" value="Unassembled WGS sequence"/>
</dbReference>
<dbReference type="PANTHER" id="PTHR19303:SF26">
    <property type="entry name" value="TIGGER TRANSPOSABLE ELEMENT-DERIVED PROTEIN 1"/>
    <property type="match status" value="1"/>
</dbReference>
<comment type="caution">
    <text evidence="2">The sequence shown here is derived from an EMBL/GenBank/DDBJ whole genome shotgun (WGS) entry which is preliminary data.</text>
</comment>
<dbReference type="PANTHER" id="PTHR19303">
    <property type="entry name" value="TRANSPOSON"/>
    <property type="match status" value="1"/>
</dbReference>
<organism evidence="2 3">
    <name type="scientific">Trichonephila clavipes</name>
    <name type="common">Golden silk orbweaver</name>
    <name type="synonym">Nephila clavipes</name>
    <dbReference type="NCBI Taxonomy" id="2585209"/>
    <lineage>
        <taxon>Eukaryota</taxon>
        <taxon>Metazoa</taxon>
        <taxon>Ecdysozoa</taxon>
        <taxon>Arthropoda</taxon>
        <taxon>Chelicerata</taxon>
        <taxon>Arachnida</taxon>
        <taxon>Araneae</taxon>
        <taxon>Araneomorphae</taxon>
        <taxon>Entelegynae</taxon>
        <taxon>Araneoidea</taxon>
        <taxon>Nephilidae</taxon>
        <taxon>Trichonephila</taxon>
    </lineage>
</organism>
<evidence type="ECO:0000313" key="3">
    <source>
        <dbReference type="Proteomes" id="UP000887159"/>
    </source>
</evidence>
<dbReference type="GO" id="GO:0003677">
    <property type="term" value="F:DNA binding"/>
    <property type="evidence" value="ECO:0007669"/>
    <property type="project" value="TreeGrafter"/>
</dbReference>
<feature type="domain" description="DDE-1" evidence="1">
    <location>
        <begin position="144"/>
        <end position="202"/>
    </location>
</feature>
<dbReference type="InterPro" id="IPR004875">
    <property type="entry name" value="DDE_SF_endonuclease_dom"/>
</dbReference>
<dbReference type="GO" id="GO:0005634">
    <property type="term" value="C:nucleus"/>
    <property type="evidence" value="ECO:0007669"/>
    <property type="project" value="TreeGrafter"/>
</dbReference>
<reference evidence="2" key="1">
    <citation type="submission" date="2020-08" db="EMBL/GenBank/DDBJ databases">
        <title>Multicomponent nature underlies the extraordinary mechanical properties of spider dragline silk.</title>
        <authorList>
            <person name="Kono N."/>
            <person name="Nakamura H."/>
            <person name="Mori M."/>
            <person name="Yoshida Y."/>
            <person name="Ohtoshi R."/>
            <person name="Malay A.D."/>
            <person name="Moran D.A.P."/>
            <person name="Tomita M."/>
            <person name="Numata K."/>
            <person name="Arakawa K."/>
        </authorList>
    </citation>
    <scope>NUCLEOTIDE SEQUENCE</scope>
</reference>
<accession>A0A8X6VH14</accession>